<dbReference type="GO" id="GO:0016787">
    <property type="term" value="F:hydrolase activity"/>
    <property type="evidence" value="ECO:0007669"/>
    <property type="project" value="UniProtKB-KW"/>
</dbReference>
<name>A0A2N6JUH8_FISMU</name>
<dbReference type="AlphaFoldDB" id="A0A2N6JUH8"/>
<keyword evidence="2" id="KW-0378">Hydrolase</keyword>
<evidence type="ECO:0000259" key="1">
    <source>
        <dbReference type="Pfam" id="PF12740"/>
    </source>
</evidence>
<keyword evidence="3" id="KW-1185">Reference proteome</keyword>
<dbReference type="EMBL" id="NRQW01000721">
    <property type="protein sequence ID" value="PLZ81390.1"/>
    <property type="molecule type" value="Genomic_DNA"/>
</dbReference>
<comment type="caution">
    <text evidence="2">The sequence shown here is derived from an EMBL/GenBank/DDBJ whole genome shotgun (WGS) entry which is preliminary data.</text>
</comment>
<dbReference type="SUPFAM" id="SSF53474">
    <property type="entry name" value="alpha/beta-Hydrolases"/>
    <property type="match status" value="1"/>
</dbReference>
<protein>
    <submittedName>
        <fullName evidence="2">Alpha/beta hydrolase</fullName>
    </submittedName>
</protein>
<proteinExistence type="predicted"/>
<dbReference type="InterPro" id="IPR029058">
    <property type="entry name" value="AB_hydrolase_fold"/>
</dbReference>
<feature type="domain" description="PET hydrolase/cutinase-like" evidence="1">
    <location>
        <begin position="66"/>
        <end position="309"/>
    </location>
</feature>
<organism evidence="2 3">
    <name type="scientific">Fischerella muscicola CCMEE 5323</name>
    <dbReference type="NCBI Taxonomy" id="2019572"/>
    <lineage>
        <taxon>Bacteria</taxon>
        <taxon>Bacillati</taxon>
        <taxon>Cyanobacteriota</taxon>
        <taxon>Cyanophyceae</taxon>
        <taxon>Nostocales</taxon>
        <taxon>Hapalosiphonaceae</taxon>
        <taxon>Fischerella</taxon>
    </lineage>
</organism>
<evidence type="ECO:0000313" key="3">
    <source>
        <dbReference type="Proteomes" id="UP000235036"/>
    </source>
</evidence>
<dbReference type="Proteomes" id="UP000235036">
    <property type="component" value="Unassembled WGS sequence"/>
</dbReference>
<sequence length="347" mass="37041">MAVLNSNLQTWFAKVTLTAGLMGLVTGLYGDISLTVPFLDNNRSIAQVPPVPQTPISNNFCGGIGGDIRVASVQIPSPDGMLAAKIYAPDESLQTAPCPLISMLPGGGAGIESVEWAATRLAANGYVVIITKPINGTSTLSYNTAVKSGIDFMLSAANPFVASTHDTAIGAAGWSLGGRTLTRTQREDLRIQAIVAWDNLAVRESGDDGSPVCTFTGSNYETPRVPAMGQASETCSGSEDLKKTAFNWWRQNGVPSFVAVFSGWNHFGWGQKASNSAYDLSHYFTIAWFDRWLKNDLAATNRLLAPTPNYSTSSGMPKLSTVLSTKYNSAAFLDGYDCHSLQESCSK</sequence>
<gene>
    <name evidence="2" type="ORF">CEN44_28615</name>
</gene>
<dbReference type="Pfam" id="PF12740">
    <property type="entry name" value="PETase"/>
    <property type="match status" value="1"/>
</dbReference>
<dbReference type="Gene3D" id="3.40.50.1820">
    <property type="entry name" value="alpha/beta hydrolase"/>
    <property type="match status" value="1"/>
</dbReference>
<dbReference type="InterPro" id="IPR041127">
    <property type="entry name" value="PET_hydrolase/cutinase-like"/>
</dbReference>
<dbReference type="RefSeq" id="WP_016866254.1">
    <property type="nucleotide sequence ID" value="NZ_CAWNVR010000156.1"/>
</dbReference>
<reference evidence="2 3" key="1">
    <citation type="submission" date="2017-08" db="EMBL/GenBank/DDBJ databases">
        <title>Genomes of Fischerella (Mastigocladus) sp. strains.</title>
        <authorList>
            <person name="Miller S.R."/>
        </authorList>
    </citation>
    <scope>NUCLEOTIDE SEQUENCE [LARGE SCALE GENOMIC DNA]</scope>
    <source>
        <strain evidence="2 3">CCMEE 5323</strain>
    </source>
</reference>
<evidence type="ECO:0000313" key="2">
    <source>
        <dbReference type="EMBL" id="PLZ81390.1"/>
    </source>
</evidence>
<accession>A0A2N6JUH8</accession>